<dbReference type="Gene3D" id="3.30.70.1440">
    <property type="entry name" value="Multidrug efflux transporter AcrB pore domain"/>
    <property type="match status" value="1"/>
</dbReference>
<protein>
    <submittedName>
        <fullName evidence="10">Multidrug resistance protein MdtB</fullName>
    </submittedName>
</protein>
<evidence type="ECO:0000256" key="9">
    <source>
        <dbReference type="SAM" id="Phobius"/>
    </source>
</evidence>
<accession>A0AA48M5U3</accession>
<dbReference type="PRINTS" id="PR00702">
    <property type="entry name" value="ACRIFLAVINRP"/>
</dbReference>
<feature type="transmembrane region" description="Helical" evidence="9">
    <location>
        <begin position="956"/>
        <end position="974"/>
    </location>
</feature>
<feature type="transmembrane region" description="Helical" evidence="9">
    <location>
        <begin position="12"/>
        <end position="30"/>
    </location>
</feature>
<dbReference type="PANTHER" id="PTHR32063:SF78">
    <property type="entry name" value="ACRB_ACRD_ACRF FAMILY PROTEIN"/>
    <property type="match status" value="1"/>
</dbReference>
<dbReference type="Gene3D" id="1.20.1640.10">
    <property type="entry name" value="Multidrug efflux transporter AcrB transmembrane domain"/>
    <property type="match status" value="2"/>
</dbReference>
<comment type="subcellular location">
    <subcellularLocation>
        <location evidence="1">Cell membrane</location>
        <topology evidence="1">Multi-pass membrane protein</topology>
    </subcellularLocation>
</comment>
<name>A0AA48M5U3_9ZZZZ</name>
<dbReference type="InterPro" id="IPR001036">
    <property type="entry name" value="Acrflvin-R"/>
</dbReference>
<feature type="transmembrane region" description="Helical" evidence="9">
    <location>
        <begin position="525"/>
        <end position="544"/>
    </location>
</feature>
<dbReference type="EMBL" id="OY288114">
    <property type="protein sequence ID" value="CAJ0891252.1"/>
    <property type="molecule type" value="Genomic_DNA"/>
</dbReference>
<gene>
    <name evidence="10" type="primary">mdtB</name>
    <name evidence="10" type="ORF">AMST5_04118</name>
</gene>
<keyword evidence="4" id="KW-0997">Cell inner membrane</keyword>
<organism evidence="10">
    <name type="scientific">freshwater sediment metagenome</name>
    <dbReference type="NCBI Taxonomy" id="556182"/>
    <lineage>
        <taxon>unclassified sequences</taxon>
        <taxon>metagenomes</taxon>
        <taxon>ecological metagenomes</taxon>
    </lineage>
</organism>
<dbReference type="PANTHER" id="PTHR32063">
    <property type="match status" value="1"/>
</dbReference>
<evidence type="ECO:0000256" key="7">
    <source>
        <dbReference type="ARBA" id="ARBA00023136"/>
    </source>
</evidence>
<feature type="transmembrane region" description="Helical" evidence="9">
    <location>
        <begin position="986"/>
        <end position="1010"/>
    </location>
</feature>
<evidence type="ECO:0000256" key="6">
    <source>
        <dbReference type="ARBA" id="ARBA00022989"/>
    </source>
</evidence>
<feature type="transmembrane region" description="Helical" evidence="9">
    <location>
        <begin position="856"/>
        <end position="873"/>
    </location>
</feature>
<dbReference type="Gene3D" id="3.30.70.1430">
    <property type="entry name" value="Multidrug efflux transporter AcrB pore domain"/>
    <property type="match status" value="2"/>
</dbReference>
<dbReference type="GO" id="GO:0042910">
    <property type="term" value="F:xenobiotic transmembrane transporter activity"/>
    <property type="evidence" value="ECO:0007669"/>
    <property type="project" value="TreeGrafter"/>
</dbReference>
<reference evidence="10" key="1">
    <citation type="submission" date="2023-07" db="EMBL/GenBank/DDBJ databases">
        <authorList>
            <person name="Pelsma A.J. K."/>
        </authorList>
    </citation>
    <scope>NUCLEOTIDE SEQUENCE</scope>
</reference>
<evidence type="ECO:0000256" key="4">
    <source>
        <dbReference type="ARBA" id="ARBA00022519"/>
    </source>
</evidence>
<dbReference type="SUPFAM" id="SSF82866">
    <property type="entry name" value="Multidrug efflux transporter AcrB transmembrane domain"/>
    <property type="match status" value="2"/>
</dbReference>
<evidence type="ECO:0000256" key="3">
    <source>
        <dbReference type="ARBA" id="ARBA00022475"/>
    </source>
</evidence>
<dbReference type="Gene3D" id="3.30.2090.10">
    <property type="entry name" value="Multidrug efflux transporter AcrB TolC docking domain, DN and DC subdomains"/>
    <property type="match status" value="2"/>
</dbReference>
<feature type="transmembrane region" description="Helical" evidence="9">
    <location>
        <begin position="893"/>
        <end position="919"/>
    </location>
</feature>
<feature type="transmembrane region" description="Helical" evidence="9">
    <location>
        <begin position="334"/>
        <end position="353"/>
    </location>
</feature>
<dbReference type="Gene3D" id="3.30.70.1320">
    <property type="entry name" value="Multidrug efflux transporter AcrB pore domain like"/>
    <property type="match status" value="1"/>
</dbReference>
<dbReference type="Pfam" id="PF00873">
    <property type="entry name" value="ACR_tran"/>
    <property type="match status" value="1"/>
</dbReference>
<feature type="region of interest" description="Disordered" evidence="8">
    <location>
        <begin position="1024"/>
        <end position="1044"/>
    </location>
</feature>
<keyword evidence="2" id="KW-0813">Transport</keyword>
<dbReference type="InterPro" id="IPR027463">
    <property type="entry name" value="AcrB_DN_DC_subdom"/>
</dbReference>
<sequence>MNVSAPFIKRPVATSLMAFAVLLFGLLGYMRLSISPLPQVDFPTIQVTTQLPGANPDTIASLVTASLERQFGQIPSLSGMSSQSSFGLSQITLQFDLGRDIDAAAQDVQAAINAAASTLPRDLPYPPVYAKVNPADTPVLTLTLRSKTATLRDLSDIADTLIAPQLAQVSGVGRVSVQGGVRPAIRIEADLARLAANRIGLEDLRQAVASANNAGAKGSLEGQRQSYTLDANDQILQAKQYETIIVAWRNKAPVMLRDVAKVSDGLENARVGGWYNGEQSIVLDVMRQPGANIIATVELVKQALPKLHSELPAGMSLDIVNDRTDTIRASIHEVQMTLVIAAGLVVAVVLMFLRSWRATLIAGVSLPLSIIATFFAMWAMGFSLDNLSLMALTIGTGFIVDDAIVMIENVFRNIEHGKKPLQAALDGAREIGFTVVSLTVSLIAVFIPLLFMTGIVGRMFREFAMTLSIAVIISAAISLTLTPMLCAVLLRTAPARTHSTWEIMSLWLDRKYYRSLDWALDHQRFMLVLTGATLALTLALWAYIPKGFLPRQDTSVLSVVLEASTDASFERMVALQAKVAEVFRKDPEVTGVTSVLGVGPLNATTNVGRLTVTLRSRDVRSVSADAVADRLKSAGEKTVGATLFVEPVQDIQITTRPSRSQYQYTLTSADAGDLLRWSNRLLDQLRATPGLKNVAAETQDGGLRGLMRIDRDKMGRLGISAQDVDNVLNDAFGQRQISTIYTQSNQYRVILEAAPQYLRDMSALEKLYVAPIGGGPQTPLATFVRFENISAPLSVAHQDQFPASTISFDLSKGVALGDAVKMIAKAEKAIGMPATITGVFTADAAEFNKSLASEPWLILAAIIAIYVVLGVLYESFAHPFTVLTTLPSAGVGALLALLLFRIDLSIVALIGIVLLMGIVKKNAIMMIDFALDAERDQGLSPEESIVRAAQLRFRPIMMTTLAALFGALPLALAHGPGSELRIPLGISIIGGLLVSQALTLYTTPVIYLQVERLRQRYLSRLRETPLEEAPPRAEEPPPRREAAE</sequence>
<dbReference type="AlphaFoldDB" id="A0AA48M5U3"/>
<keyword evidence="5 9" id="KW-0812">Transmembrane</keyword>
<evidence type="ECO:0000256" key="8">
    <source>
        <dbReference type="SAM" id="MobiDB-lite"/>
    </source>
</evidence>
<evidence type="ECO:0000256" key="5">
    <source>
        <dbReference type="ARBA" id="ARBA00022692"/>
    </source>
</evidence>
<keyword evidence="6 9" id="KW-1133">Transmembrane helix</keyword>
<dbReference type="SUPFAM" id="SSF82714">
    <property type="entry name" value="Multidrug efflux transporter AcrB TolC docking domain, DN and DC subdomains"/>
    <property type="match status" value="2"/>
</dbReference>
<evidence type="ECO:0000313" key="10">
    <source>
        <dbReference type="EMBL" id="CAJ0891252.1"/>
    </source>
</evidence>
<keyword evidence="7 9" id="KW-0472">Membrane</keyword>
<evidence type="ECO:0000256" key="2">
    <source>
        <dbReference type="ARBA" id="ARBA00022448"/>
    </source>
</evidence>
<proteinExistence type="predicted"/>
<dbReference type="GO" id="GO:0005886">
    <property type="term" value="C:plasma membrane"/>
    <property type="evidence" value="ECO:0007669"/>
    <property type="project" value="UniProtKB-SubCell"/>
</dbReference>
<dbReference type="FunFam" id="3.30.70.1430:FF:000001">
    <property type="entry name" value="Efflux pump membrane transporter"/>
    <property type="match status" value="1"/>
</dbReference>
<keyword evidence="3" id="KW-1003">Cell membrane</keyword>
<dbReference type="SUPFAM" id="SSF82693">
    <property type="entry name" value="Multidrug efflux transporter AcrB pore domain, PN1, PN2, PC1 and PC2 subdomains"/>
    <property type="match status" value="3"/>
</dbReference>
<evidence type="ECO:0000256" key="1">
    <source>
        <dbReference type="ARBA" id="ARBA00004651"/>
    </source>
</evidence>
<feature type="transmembrane region" description="Helical" evidence="9">
    <location>
        <begin position="360"/>
        <end position="380"/>
    </location>
</feature>
<feature type="transmembrane region" description="Helical" evidence="9">
    <location>
        <begin position="463"/>
        <end position="490"/>
    </location>
</feature>
<feature type="transmembrane region" description="Helical" evidence="9">
    <location>
        <begin position="431"/>
        <end position="451"/>
    </location>
</feature>
<dbReference type="FunFam" id="1.20.1640.10:FF:000001">
    <property type="entry name" value="Efflux pump membrane transporter"/>
    <property type="match status" value="1"/>
</dbReference>